<evidence type="ECO:0000313" key="2">
    <source>
        <dbReference type="Proteomes" id="UP000188605"/>
    </source>
</evidence>
<proteinExistence type="predicted"/>
<keyword evidence="2" id="KW-1185">Reference proteome</keyword>
<evidence type="ECO:0000313" key="1">
    <source>
        <dbReference type="EMBL" id="ONI39000.1"/>
    </source>
</evidence>
<reference evidence="1" key="1">
    <citation type="submission" date="2016-08" db="EMBL/GenBank/DDBJ databases">
        <authorList>
            <person name="Ngugi D.K."/>
            <person name="Miyake S."/>
            <person name="Stingl U."/>
        </authorList>
    </citation>
    <scope>NUCLEOTIDE SEQUENCE</scope>
    <source>
        <strain evidence="1">SCG-B11WGA-EpuloA1</strain>
    </source>
</reference>
<accession>A0ACC8X9N1</accession>
<protein>
    <submittedName>
        <fullName evidence="1">Uncharacterized protein</fullName>
    </submittedName>
</protein>
<gene>
    <name evidence="1" type="ORF">AN396_09595</name>
</gene>
<dbReference type="EMBL" id="LJDB01000074">
    <property type="protein sequence ID" value="ONI39000.1"/>
    <property type="molecule type" value="Genomic_DNA"/>
</dbReference>
<organism evidence="1 2">
    <name type="scientific">Candidatus Epulonipiscium fishelsonii</name>
    <dbReference type="NCBI Taxonomy" id="77094"/>
    <lineage>
        <taxon>Bacteria</taxon>
        <taxon>Bacillati</taxon>
        <taxon>Bacillota</taxon>
        <taxon>Clostridia</taxon>
        <taxon>Lachnospirales</taxon>
        <taxon>Lachnospiraceae</taxon>
        <taxon>Candidatus Epulonipiscium</taxon>
    </lineage>
</organism>
<name>A0ACC8X9N1_9FIRM</name>
<dbReference type="Proteomes" id="UP000188605">
    <property type="component" value="Unassembled WGS sequence"/>
</dbReference>
<sequence length="168" mass="19551">MKLIKPNINYIDEIKTFKYGFWRNWRELHGSNQLARYSDIRSWIESTLLLESNPAENFVRTSTYMAIQNNKIVGMCDFKHSLNHPILSLWGGNIACCIHPKERKKGYGAKMLNLLLCECMSFGIRKVLLTANFNNIASNKLIQASYGIFEKEITVDDGAKYNRYWIFI</sequence>
<comment type="caution">
    <text evidence="1">The sequence shown here is derived from an EMBL/GenBank/DDBJ whole genome shotgun (WGS) entry which is preliminary data.</text>
</comment>